<proteinExistence type="predicted"/>
<dbReference type="EMBL" id="CAXIPU020001303">
    <property type="protein sequence ID" value="CAL1672980.1"/>
    <property type="molecule type" value="Genomic_DNA"/>
</dbReference>
<keyword evidence="2" id="KW-1185">Reference proteome</keyword>
<organism evidence="1 2">
    <name type="scientific">Lasius platythorax</name>
    <dbReference type="NCBI Taxonomy" id="488582"/>
    <lineage>
        <taxon>Eukaryota</taxon>
        <taxon>Metazoa</taxon>
        <taxon>Ecdysozoa</taxon>
        <taxon>Arthropoda</taxon>
        <taxon>Hexapoda</taxon>
        <taxon>Insecta</taxon>
        <taxon>Pterygota</taxon>
        <taxon>Neoptera</taxon>
        <taxon>Endopterygota</taxon>
        <taxon>Hymenoptera</taxon>
        <taxon>Apocrita</taxon>
        <taxon>Aculeata</taxon>
        <taxon>Formicoidea</taxon>
        <taxon>Formicidae</taxon>
        <taxon>Formicinae</taxon>
        <taxon>Lasius</taxon>
        <taxon>Lasius</taxon>
    </lineage>
</organism>
<protein>
    <submittedName>
        <fullName evidence="1">Uncharacterized protein</fullName>
    </submittedName>
</protein>
<name>A0AAV2MZU8_9HYME</name>
<evidence type="ECO:0000313" key="1">
    <source>
        <dbReference type="EMBL" id="CAL1672980.1"/>
    </source>
</evidence>
<sequence length="70" mass="8119">MPPYQIRGVRERLKDLTRSLNRINVPTISLLRPQACLLYITCADWHSSLQQCHPDVLKKSMVILEETQSL</sequence>
<reference evidence="1" key="1">
    <citation type="submission" date="2024-04" db="EMBL/GenBank/DDBJ databases">
        <authorList>
            <consortium name="Molecular Ecology Group"/>
        </authorList>
    </citation>
    <scope>NUCLEOTIDE SEQUENCE</scope>
</reference>
<comment type="caution">
    <text evidence="1">The sequence shown here is derived from an EMBL/GenBank/DDBJ whole genome shotgun (WGS) entry which is preliminary data.</text>
</comment>
<accession>A0AAV2MZU8</accession>
<dbReference type="AlphaFoldDB" id="A0AAV2MZU8"/>
<gene>
    <name evidence="1" type="ORF">LPLAT_LOCUS14729</name>
</gene>
<evidence type="ECO:0000313" key="2">
    <source>
        <dbReference type="Proteomes" id="UP001497644"/>
    </source>
</evidence>
<dbReference type="Proteomes" id="UP001497644">
    <property type="component" value="Unassembled WGS sequence"/>
</dbReference>